<evidence type="ECO:0000256" key="1">
    <source>
        <dbReference type="SAM" id="SignalP"/>
    </source>
</evidence>
<keyword evidence="3" id="KW-0413">Isomerase</keyword>
<dbReference type="Pfam" id="PF13098">
    <property type="entry name" value="Thioredoxin_2"/>
    <property type="match status" value="1"/>
</dbReference>
<dbReference type="AlphaFoldDB" id="A0A4D7JQN7"/>
<gene>
    <name evidence="3" type="ORF">DCC35_10195</name>
</gene>
<dbReference type="InterPro" id="IPR013766">
    <property type="entry name" value="Thioredoxin_domain"/>
</dbReference>
<dbReference type="InterPro" id="IPR012336">
    <property type="entry name" value="Thioredoxin-like_fold"/>
</dbReference>
<name>A0A4D7JQN7_9BACT</name>
<evidence type="ECO:0000313" key="3">
    <source>
        <dbReference type="EMBL" id="QCK15092.1"/>
    </source>
</evidence>
<protein>
    <submittedName>
        <fullName evidence="3">Protein-disulfide isomerase</fullName>
    </submittedName>
</protein>
<dbReference type="Gene3D" id="3.40.30.10">
    <property type="entry name" value="Glutaredoxin"/>
    <property type="match status" value="1"/>
</dbReference>
<dbReference type="InterPro" id="IPR036249">
    <property type="entry name" value="Thioredoxin-like_sf"/>
</dbReference>
<dbReference type="SUPFAM" id="SSF52833">
    <property type="entry name" value="Thioredoxin-like"/>
    <property type="match status" value="1"/>
</dbReference>
<feature type="domain" description="Thioredoxin" evidence="2">
    <location>
        <begin position="10"/>
        <end position="146"/>
    </location>
</feature>
<feature type="chain" id="PRO_5020994890" evidence="1">
    <location>
        <begin position="22"/>
        <end position="159"/>
    </location>
</feature>
<keyword evidence="4" id="KW-1185">Reference proteome</keyword>
<proteinExistence type="predicted"/>
<feature type="signal peptide" evidence="1">
    <location>
        <begin position="1"/>
        <end position="21"/>
    </location>
</feature>
<dbReference type="OrthoDB" id="9811036at2"/>
<reference evidence="3 4" key="1">
    <citation type="submission" date="2018-04" db="EMBL/GenBank/DDBJ databases">
        <title>Complete genome uncultured novel isolate.</title>
        <authorList>
            <person name="Merlino G."/>
        </authorList>
    </citation>
    <scope>NUCLEOTIDE SEQUENCE [LARGE SCALE GENOMIC DNA]</scope>
    <source>
        <strain evidence="4">R1DC9</strain>
    </source>
</reference>
<dbReference type="PROSITE" id="PS51352">
    <property type="entry name" value="THIOREDOXIN_2"/>
    <property type="match status" value="1"/>
</dbReference>
<dbReference type="EMBL" id="CP028923">
    <property type="protein sequence ID" value="QCK15092.1"/>
    <property type="molecule type" value="Genomic_DNA"/>
</dbReference>
<sequence length="159" mass="18387">MKILFSLFAITITFNINSLFAQDTEINWLTPEQLEAKVKEEPRKIFFDVYTDWCGWCKVMDKKTFSDPDVVEYVNENFYAVKLDAESQETFNFMGQQASGVGLARSFKVNSYPTIVFMDEKMTTIFPVPGFRKANEFMDVLKKLDEMKLGQNNPQQGSN</sequence>
<organism evidence="3 4">
    <name type="scientific">Mangrovivirga cuniculi</name>
    <dbReference type="NCBI Taxonomy" id="2715131"/>
    <lineage>
        <taxon>Bacteria</taxon>
        <taxon>Pseudomonadati</taxon>
        <taxon>Bacteroidota</taxon>
        <taxon>Cytophagia</taxon>
        <taxon>Cytophagales</taxon>
        <taxon>Mangrovivirgaceae</taxon>
        <taxon>Mangrovivirga</taxon>
    </lineage>
</organism>
<evidence type="ECO:0000259" key="2">
    <source>
        <dbReference type="PROSITE" id="PS51352"/>
    </source>
</evidence>
<dbReference type="GO" id="GO:0016853">
    <property type="term" value="F:isomerase activity"/>
    <property type="evidence" value="ECO:0007669"/>
    <property type="project" value="UniProtKB-KW"/>
</dbReference>
<dbReference type="Proteomes" id="UP000298616">
    <property type="component" value="Chromosome"/>
</dbReference>
<dbReference type="KEGG" id="fpf:DCC35_10195"/>
<dbReference type="RefSeq" id="WP_137090678.1">
    <property type="nucleotide sequence ID" value="NZ_CP028923.1"/>
</dbReference>
<keyword evidence="1" id="KW-0732">Signal</keyword>
<evidence type="ECO:0000313" key="4">
    <source>
        <dbReference type="Proteomes" id="UP000298616"/>
    </source>
</evidence>
<accession>A0A4D7JQN7</accession>